<keyword evidence="3" id="KW-1185">Reference proteome</keyword>
<name>A0A7R8CEM4_LEPSM</name>
<organism evidence="2 3">
    <name type="scientific">Lepeophtheirus salmonis</name>
    <name type="common">Salmon louse</name>
    <name type="synonym">Caligus salmonis</name>
    <dbReference type="NCBI Taxonomy" id="72036"/>
    <lineage>
        <taxon>Eukaryota</taxon>
        <taxon>Metazoa</taxon>
        <taxon>Ecdysozoa</taxon>
        <taxon>Arthropoda</taxon>
        <taxon>Crustacea</taxon>
        <taxon>Multicrustacea</taxon>
        <taxon>Hexanauplia</taxon>
        <taxon>Copepoda</taxon>
        <taxon>Siphonostomatoida</taxon>
        <taxon>Caligidae</taxon>
        <taxon>Lepeophtheirus</taxon>
    </lineage>
</organism>
<feature type="domain" description="DDE-1" evidence="1">
    <location>
        <begin position="8"/>
        <end position="84"/>
    </location>
</feature>
<proteinExistence type="predicted"/>
<sequence>MRFAEAAATKSGWMNSDIFSDQYLPFFIRQTRCSKDRQVLVIMENHESHLLWKAITTAKDNSIVILTLAPPTSHRLHPLDTTVYGPSQSGRQINIYEIVELTARAHTVADTPSNVIAGVQATGIPPPPQERHLSR</sequence>
<dbReference type="OrthoDB" id="6377204at2759"/>
<evidence type="ECO:0000259" key="1">
    <source>
        <dbReference type="Pfam" id="PF03184"/>
    </source>
</evidence>
<accession>A0A7R8CEM4</accession>
<evidence type="ECO:0000313" key="3">
    <source>
        <dbReference type="Proteomes" id="UP000675881"/>
    </source>
</evidence>
<dbReference type="Pfam" id="PF03184">
    <property type="entry name" value="DDE_1"/>
    <property type="match status" value="1"/>
</dbReference>
<protein>
    <submittedName>
        <fullName evidence="2">(salmon louse) hypothetical protein</fullName>
    </submittedName>
</protein>
<reference evidence="2" key="1">
    <citation type="submission" date="2021-02" db="EMBL/GenBank/DDBJ databases">
        <authorList>
            <person name="Bekaert M."/>
        </authorList>
    </citation>
    <scope>NUCLEOTIDE SEQUENCE</scope>
    <source>
        <strain evidence="2">IoA-00</strain>
    </source>
</reference>
<evidence type="ECO:0000313" key="2">
    <source>
        <dbReference type="EMBL" id="CAF2754020.1"/>
    </source>
</evidence>
<dbReference type="GO" id="GO:0003676">
    <property type="term" value="F:nucleic acid binding"/>
    <property type="evidence" value="ECO:0007669"/>
    <property type="project" value="InterPro"/>
</dbReference>
<dbReference type="EMBL" id="HG994580">
    <property type="protein sequence ID" value="CAF2754020.1"/>
    <property type="molecule type" value="Genomic_DNA"/>
</dbReference>
<gene>
    <name evidence="2" type="ORF">LSAA_1723</name>
</gene>
<dbReference type="AlphaFoldDB" id="A0A7R8CEM4"/>
<dbReference type="Proteomes" id="UP000675881">
    <property type="component" value="Chromosome 1"/>
</dbReference>
<dbReference type="InterPro" id="IPR004875">
    <property type="entry name" value="DDE_SF_endonuclease_dom"/>
</dbReference>